<keyword evidence="4" id="KW-1185">Reference proteome</keyword>
<dbReference type="Pfam" id="PF13450">
    <property type="entry name" value="NAD_binding_8"/>
    <property type="match status" value="1"/>
</dbReference>
<sequence>MPRDRQRIYLDLVHQLPSDILLLGDFMDFIGYVQPSPSDLLGTSILVEATYKMSEATFCDVLILGAGISGLAAAKLLTNEGLKTIVLEARSRSGGRIHTVDLPSVTGKSQDKSVVDLGASYLHGCNNSQDVQPLFTLASRLKIATSPAAGDVLGTHRGWECPEVAVWRDNKSGKEIGLEEVADMSFLLDRCLLYILMAANQKKQENRSNKTLATALP</sequence>
<dbReference type="GO" id="GO:0046592">
    <property type="term" value="F:polyamine oxidase activity"/>
    <property type="evidence" value="ECO:0007669"/>
    <property type="project" value="TreeGrafter"/>
</dbReference>
<dbReference type="SUPFAM" id="SSF51905">
    <property type="entry name" value="FAD/NAD(P)-binding domain"/>
    <property type="match status" value="1"/>
</dbReference>
<dbReference type="PANTHER" id="PTHR10742">
    <property type="entry name" value="FLAVIN MONOAMINE OXIDASE"/>
    <property type="match status" value="1"/>
</dbReference>
<dbReference type="InterPro" id="IPR036188">
    <property type="entry name" value="FAD/NAD-bd_sf"/>
</dbReference>
<name>A0A183L306_9TREM</name>
<protein>
    <submittedName>
        <fullName evidence="5">Amino_oxidase domain-containing protein</fullName>
    </submittedName>
</protein>
<evidence type="ECO:0000313" key="3">
    <source>
        <dbReference type="EMBL" id="VDP76291.1"/>
    </source>
</evidence>
<reference evidence="3 4" key="2">
    <citation type="submission" date="2018-11" db="EMBL/GenBank/DDBJ databases">
        <authorList>
            <consortium name="Pathogen Informatics"/>
        </authorList>
    </citation>
    <scope>NUCLEOTIDE SEQUENCE [LARGE SCALE GENOMIC DNA]</scope>
    <source>
        <strain evidence="3">Dakar</strain>
        <strain evidence="4">Dakar, Senegal</strain>
    </source>
</reference>
<gene>
    <name evidence="3" type="ORF">SCUD_LOCUS21712</name>
</gene>
<evidence type="ECO:0000256" key="1">
    <source>
        <dbReference type="ARBA" id="ARBA00005995"/>
    </source>
</evidence>
<reference evidence="5" key="1">
    <citation type="submission" date="2016-06" db="UniProtKB">
        <authorList>
            <consortium name="WormBaseParasite"/>
        </authorList>
    </citation>
    <scope>IDENTIFICATION</scope>
</reference>
<keyword evidence="2" id="KW-0560">Oxidoreductase</keyword>
<evidence type="ECO:0000313" key="5">
    <source>
        <dbReference type="WBParaSite" id="SCUD_0002171501-mRNA-1"/>
    </source>
</evidence>
<dbReference type="WBParaSite" id="SCUD_0002171501-mRNA-1">
    <property type="protein sequence ID" value="SCUD_0002171501-mRNA-1"/>
    <property type="gene ID" value="SCUD_0002171501"/>
</dbReference>
<dbReference type="InterPro" id="IPR050281">
    <property type="entry name" value="Flavin_monoamine_oxidase"/>
</dbReference>
<evidence type="ECO:0000313" key="4">
    <source>
        <dbReference type="Proteomes" id="UP000279833"/>
    </source>
</evidence>
<dbReference type="AlphaFoldDB" id="A0A183L306"/>
<dbReference type="PANTHER" id="PTHR10742:SF386">
    <property type="entry name" value="LYSINE-SPECIFIC HISTONE DEMETHYLASE 1A"/>
    <property type="match status" value="1"/>
</dbReference>
<dbReference type="EMBL" id="UZAK01047212">
    <property type="protein sequence ID" value="VDP76291.1"/>
    <property type="molecule type" value="Genomic_DNA"/>
</dbReference>
<comment type="similarity">
    <text evidence="1">Belongs to the flavin monoamine oxidase family.</text>
</comment>
<dbReference type="STRING" id="6186.A0A183L306"/>
<accession>A0A183L306</accession>
<proteinExistence type="inferred from homology"/>
<dbReference type="Proteomes" id="UP000279833">
    <property type="component" value="Unassembled WGS sequence"/>
</dbReference>
<dbReference type="GO" id="GO:0006598">
    <property type="term" value="P:polyamine catabolic process"/>
    <property type="evidence" value="ECO:0007669"/>
    <property type="project" value="TreeGrafter"/>
</dbReference>
<evidence type="ECO:0000256" key="2">
    <source>
        <dbReference type="ARBA" id="ARBA00023002"/>
    </source>
</evidence>
<organism evidence="5">
    <name type="scientific">Schistosoma curassoni</name>
    <dbReference type="NCBI Taxonomy" id="6186"/>
    <lineage>
        <taxon>Eukaryota</taxon>
        <taxon>Metazoa</taxon>
        <taxon>Spiralia</taxon>
        <taxon>Lophotrochozoa</taxon>
        <taxon>Platyhelminthes</taxon>
        <taxon>Trematoda</taxon>
        <taxon>Digenea</taxon>
        <taxon>Strigeidida</taxon>
        <taxon>Schistosomatoidea</taxon>
        <taxon>Schistosomatidae</taxon>
        <taxon>Schistosoma</taxon>
    </lineage>
</organism>
<dbReference type="Gene3D" id="3.50.50.60">
    <property type="entry name" value="FAD/NAD(P)-binding domain"/>
    <property type="match status" value="1"/>
</dbReference>